<keyword evidence="3" id="KW-1185">Reference proteome</keyword>
<evidence type="ECO:0000256" key="1">
    <source>
        <dbReference type="SAM" id="Phobius"/>
    </source>
</evidence>
<sequence length="122" mass="13721">MNLNSSYCVGWRLFSLYGMGKKPELGLMNQDLAPENNARPKRPSMAVVWSSTVAATITLSWFPVLVVLLRSWLARRRPNSASRKTTFTLGKARLASQPASRPAWSPPLTQTSGWDFLWIIEI</sequence>
<dbReference type="Proteomes" id="UP001243330">
    <property type="component" value="Unassembled WGS sequence"/>
</dbReference>
<dbReference type="EMBL" id="JAQOWY010000131">
    <property type="protein sequence ID" value="KAK1849960.1"/>
    <property type="molecule type" value="Genomic_DNA"/>
</dbReference>
<protein>
    <submittedName>
        <fullName evidence="2">Uncharacterized protein</fullName>
    </submittedName>
</protein>
<gene>
    <name evidence="2" type="ORF">CCHR01_07443</name>
</gene>
<organism evidence="2 3">
    <name type="scientific">Colletotrichum chrysophilum</name>
    <dbReference type="NCBI Taxonomy" id="1836956"/>
    <lineage>
        <taxon>Eukaryota</taxon>
        <taxon>Fungi</taxon>
        <taxon>Dikarya</taxon>
        <taxon>Ascomycota</taxon>
        <taxon>Pezizomycotina</taxon>
        <taxon>Sordariomycetes</taxon>
        <taxon>Hypocreomycetidae</taxon>
        <taxon>Glomerellales</taxon>
        <taxon>Glomerellaceae</taxon>
        <taxon>Colletotrichum</taxon>
        <taxon>Colletotrichum gloeosporioides species complex</taxon>
    </lineage>
</organism>
<keyword evidence="1" id="KW-0812">Transmembrane</keyword>
<reference evidence="2" key="1">
    <citation type="submission" date="2023-01" db="EMBL/GenBank/DDBJ databases">
        <title>Colletotrichum chrysophilum M932 genome sequence.</title>
        <authorList>
            <person name="Baroncelli R."/>
        </authorList>
    </citation>
    <scope>NUCLEOTIDE SEQUENCE</scope>
    <source>
        <strain evidence="2">M932</strain>
    </source>
</reference>
<keyword evidence="1" id="KW-1133">Transmembrane helix</keyword>
<feature type="transmembrane region" description="Helical" evidence="1">
    <location>
        <begin position="46"/>
        <end position="69"/>
    </location>
</feature>
<accession>A0AAD9EIS4</accession>
<comment type="caution">
    <text evidence="2">The sequence shown here is derived from an EMBL/GenBank/DDBJ whole genome shotgun (WGS) entry which is preliminary data.</text>
</comment>
<evidence type="ECO:0000313" key="3">
    <source>
        <dbReference type="Proteomes" id="UP001243330"/>
    </source>
</evidence>
<evidence type="ECO:0000313" key="2">
    <source>
        <dbReference type="EMBL" id="KAK1849960.1"/>
    </source>
</evidence>
<name>A0AAD9EIS4_9PEZI</name>
<dbReference type="AlphaFoldDB" id="A0AAD9EIS4"/>
<proteinExistence type="predicted"/>
<keyword evidence="1" id="KW-0472">Membrane</keyword>